<dbReference type="OrthoDB" id="4715794at2"/>
<gene>
    <name evidence="2" type="ORF">BN381_90035</name>
</gene>
<sequence length="306" mass="32268">MSKTIQKPSDRIAALTERTDELSRRWAPAVLRWTAALLWLSNLSWKVPTAFGRTADGCGSLCAYVNKGIEFRVLPGSPWVFENLVAPNLSVFGWITLFVEATLVALLLSGRYLRFAAVLGFVQAFGIGLSVANADGEWYWSYLLMMALHVAILVLAPRTRPVGRAAFGWILVGYGALVSIGHLSGPVAGDGNGTWWGPFAEPNQVPGDFARNVFPGSILLGLVLIALGLAMALLAPRLDESVLVPAGWAVVGVAALLMLTFRADGLIVGMGSKASTAAVLAAAGLALAGVGASNRPDADQPQRSTA</sequence>
<feature type="transmembrane region" description="Helical" evidence="1">
    <location>
        <begin position="138"/>
        <end position="156"/>
    </location>
</feature>
<dbReference type="RefSeq" id="WP_012231412.1">
    <property type="nucleotide sequence ID" value="NZ_HG422565.1"/>
</dbReference>
<feature type="transmembrane region" description="Helical" evidence="1">
    <location>
        <begin position="168"/>
        <end position="189"/>
    </location>
</feature>
<dbReference type="eggNOG" id="ENOG5033470">
    <property type="taxonomic scope" value="Bacteria"/>
</dbReference>
<keyword evidence="1" id="KW-0472">Membrane</keyword>
<comment type="caution">
    <text evidence="2">The sequence shown here is derived from an EMBL/GenBank/DDBJ whole genome shotgun (WGS) entry which is preliminary data.</text>
</comment>
<accession>R4Z4W5</accession>
<feature type="transmembrane region" description="Helical" evidence="1">
    <location>
        <begin position="274"/>
        <end position="293"/>
    </location>
</feature>
<feature type="transmembrane region" description="Helical" evidence="1">
    <location>
        <begin position="242"/>
        <end position="262"/>
    </location>
</feature>
<organism evidence="2 3">
    <name type="scientific">Candidatus Neomicrothrix parvicella RN1</name>
    <dbReference type="NCBI Taxonomy" id="1229780"/>
    <lineage>
        <taxon>Bacteria</taxon>
        <taxon>Bacillati</taxon>
        <taxon>Actinomycetota</taxon>
        <taxon>Acidimicrobiia</taxon>
        <taxon>Acidimicrobiales</taxon>
        <taxon>Microthrixaceae</taxon>
        <taxon>Candidatus Neomicrothrix</taxon>
    </lineage>
</organism>
<keyword evidence="3" id="KW-1185">Reference proteome</keyword>
<reference evidence="2 3" key="1">
    <citation type="journal article" date="2013" name="ISME J.">
        <title>Metabolic model for the filamentous 'Candidatus Microthrix parvicella' based on genomic and metagenomic analyses.</title>
        <authorList>
            <person name="Jon McIlroy S."/>
            <person name="Kristiansen R."/>
            <person name="Albertsen M."/>
            <person name="Michael Karst S."/>
            <person name="Rossetti S."/>
            <person name="Lund Nielsen J."/>
            <person name="Tandoi V."/>
            <person name="James Seviour R."/>
            <person name="Nielsen P.H."/>
        </authorList>
    </citation>
    <scope>NUCLEOTIDE SEQUENCE [LARGE SCALE GENOMIC DNA]</scope>
    <source>
        <strain evidence="2 3">RN1</strain>
    </source>
</reference>
<dbReference type="EMBL" id="CANL01000087">
    <property type="protein sequence ID" value="CCM65964.1"/>
    <property type="molecule type" value="Genomic_DNA"/>
</dbReference>
<keyword evidence="1" id="KW-0812">Transmembrane</keyword>
<name>R4Z4W5_9ACTN</name>
<feature type="transmembrane region" description="Helical" evidence="1">
    <location>
        <begin position="209"/>
        <end position="235"/>
    </location>
</feature>
<feature type="transmembrane region" description="Helical" evidence="1">
    <location>
        <begin position="89"/>
        <end position="108"/>
    </location>
</feature>
<evidence type="ECO:0008006" key="4">
    <source>
        <dbReference type="Google" id="ProtNLM"/>
    </source>
</evidence>
<evidence type="ECO:0000313" key="2">
    <source>
        <dbReference type="EMBL" id="CCM65964.1"/>
    </source>
</evidence>
<feature type="transmembrane region" description="Helical" evidence="1">
    <location>
        <begin position="115"/>
        <end position="132"/>
    </location>
</feature>
<evidence type="ECO:0000313" key="3">
    <source>
        <dbReference type="Proteomes" id="UP000018291"/>
    </source>
</evidence>
<proteinExistence type="predicted"/>
<dbReference type="STRING" id="1229780.BN381_90035"/>
<protein>
    <recommendedName>
        <fullName evidence="4">TQO small subunit DoxD domain-containing protein</fullName>
    </recommendedName>
</protein>
<dbReference type="Proteomes" id="UP000018291">
    <property type="component" value="Unassembled WGS sequence"/>
</dbReference>
<dbReference type="AlphaFoldDB" id="R4Z4W5"/>
<keyword evidence="1" id="KW-1133">Transmembrane helix</keyword>
<evidence type="ECO:0000256" key="1">
    <source>
        <dbReference type="SAM" id="Phobius"/>
    </source>
</evidence>
<dbReference type="HOGENOM" id="CLU_926940_0_0_11"/>